<dbReference type="GO" id="GO:0005737">
    <property type="term" value="C:cytoplasm"/>
    <property type="evidence" value="ECO:0007669"/>
    <property type="project" value="UniProtKB-SubCell"/>
</dbReference>
<name>A0A2H0UVS2_9BACT</name>
<dbReference type="CDD" id="cd00446">
    <property type="entry name" value="GrpE"/>
    <property type="match status" value="1"/>
</dbReference>
<comment type="function">
    <text evidence="3">Participates actively in the response to hyperosmotic and heat shock by preventing the aggregation of stress-denatured proteins, in association with DnaK and GrpE. It is the nucleotide exchange factor for DnaK and may function as a thermosensor. Unfolded proteins bind initially to DnaJ; upon interaction with the DnaJ-bound protein, DnaK hydrolyzes its bound ATP, resulting in the formation of a stable complex. GrpE releases ADP from DnaK; ATP binding to DnaK triggers the release of the substrate protein, thus completing the reaction cycle. Several rounds of ATP-dependent interactions between DnaJ, DnaK and GrpE are required for fully efficient folding.</text>
</comment>
<dbReference type="GO" id="GO:0006457">
    <property type="term" value="P:protein folding"/>
    <property type="evidence" value="ECO:0007669"/>
    <property type="project" value="InterPro"/>
</dbReference>
<dbReference type="GO" id="GO:0000774">
    <property type="term" value="F:adenyl-nucleotide exchange factor activity"/>
    <property type="evidence" value="ECO:0007669"/>
    <property type="project" value="InterPro"/>
</dbReference>
<dbReference type="AlphaFoldDB" id="A0A2H0UVS2"/>
<feature type="compositionally biased region" description="Basic and acidic residues" evidence="5">
    <location>
        <begin position="13"/>
        <end position="24"/>
    </location>
</feature>
<dbReference type="PANTHER" id="PTHR21237:SF23">
    <property type="entry name" value="GRPE PROTEIN HOMOLOG, MITOCHONDRIAL"/>
    <property type="match status" value="1"/>
</dbReference>
<dbReference type="PANTHER" id="PTHR21237">
    <property type="entry name" value="GRPE PROTEIN"/>
    <property type="match status" value="1"/>
</dbReference>
<evidence type="ECO:0000256" key="2">
    <source>
        <dbReference type="ARBA" id="ARBA00023186"/>
    </source>
</evidence>
<keyword evidence="3" id="KW-0963">Cytoplasm</keyword>
<evidence type="ECO:0000256" key="4">
    <source>
        <dbReference type="RuleBase" id="RU004478"/>
    </source>
</evidence>
<dbReference type="HAMAP" id="MF_01151">
    <property type="entry name" value="GrpE"/>
    <property type="match status" value="1"/>
</dbReference>
<dbReference type="InterPro" id="IPR009012">
    <property type="entry name" value="GrpE_head"/>
</dbReference>
<keyword evidence="2 3" id="KW-0143">Chaperone</keyword>
<evidence type="ECO:0000256" key="1">
    <source>
        <dbReference type="ARBA" id="ARBA00009054"/>
    </source>
</evidence>
<evidence type="ECO:0000256" key="3">
    <source>
        <dbReference type="HAMAP-Rule" id="MF_01151"/>
    </source>
</evidence>
<dbReference type="Gene3D" id="3.90.20.20">
    <property type="match status" value="1"/>
</dbReference>
<feature type="region of interest" description="Disordered" evidence="5">
    <location>
        <begin position="1"/>
        <end position="39"/>
    </location>
</feature>
<evidence type="ECO:0000256" key="5">
    <source>
        <dbReference type="SAM" id="MobiDB-lite"/>
    </source>
</evidence>
<dbReference type="SUPFAM" id="SSF58014">
    <property type="entry name" value="Coiled-coil domain of nucleotide exchange factor GrpE"/>
    <property type="match status" value="1"/>
</dbReference>
<sequence length="183" mass="21135">MDNQNKLKNKNNWKKENAPKKIETEVSSSKESQKESNPINECQEYLNGWKRCLADFENYKKEETGRITKTRWYNKAEVCLEVIKVLDNFQRMNVCLPQELHENEWVKGVLMVENQLISALKEIGLEEIKAQGKKFNPEFHEALEIAEVTGAEAGESEIIIEVLEKGWLLDNKVLKPSKVKISG</sequence>
<reference evidence="7" key="1">
    <citation type="submission" date="2017-09" db="EMBL/GenBank/DDBJ databases">
        <title>Depth-based differentiation of microbial function through sediment-hosted aquifers and enrichment of novel symbionts in the deep terrestrial subsurface.</title>
        <authorList>
            <person name="Probst A.J."/>
            <person name="Ladd B."/>
            <person name="Jarett J.K."/>
            <person name="Geller-Mcgrath D.E."/>
            <person name="Sieber C.M.K."/>
            <person name="Emerson J.B."/>
            <person name="Anantharaman K."/>
            <person name="Thomas B.C."/>
            <person name="Malmstrom R."/>
            <person name="Stieglmeier M."/>
            <person name="Klingl A."/>
            <person name="Woyke T."/>
            <person name="Ryan C.M."/>
            <person name="Banfield J.F."/>
        </authorList>
    </citation>
    <scope>NUCLEOTIDE SEQUENCE [LARGE SCALE GENOMIC DNA]</scope>
</reference>
<dbReference type="Gene3D" id="2.30.22.10">
    <property type="entry name" value="Head domain of nucleotide exchange factor GrpE"/>
    <property type="match status" value="1"/>
</dbReference>
<dbReference type="EMBL" id="PFAX01000035">
    <property type="protein sequence ID" value="PIR90036.1"/>
    <property type="molecule type" value="Genomic_DNA"/>
</dbReference>
<dbReference type="GO" id="GO:0042803">
    <property type="term" value="F:protein homodimerization activity"/>
    <property type="evidence" value="ECO:0007669"/>
    <property type="project" value="InterPro"/>
</dbReference>
<dbReference type="PRINTS" id="PR00773">
    <property type="entry name" value="GRPEPROTEIN"/>
</dbReference>
<comment type="subcellular location">
    <subcellularLocation>
        <location evidence="3">Cytoplasm</location>
    </subcellularLocation>
</comment>
<evidence type="ECO:0000313" key="6">
    <source>
        <dbReference type="EMBL" id="PIR90036.1"/>
    </source>
</evidence>
<dbReference type="GO" id="GO:0051087">
    <property type="term" value="F:protein-folding chaperone binding"/>
    <property type="evidence" value="ECO:0007669"/>
    <property type="project" value="InterPro"/>
</dbReference>
<organism evidence="6 7">
    <name type="scientific">bacterium (Candidatus Gribaldobacteria) CG10_big_fil_rev_8_21_14_0_10_37_21</name>
    <dbReference type="NCBI Taxonomy" id="2014275"/>
    <lineage>
        <taxon>Bacteria</taxon>
        <taxon>Candidatus Gribaldobacteria</taxon>
    </lineage>
</organism>
<keyword evidence="3" id="KW-0346">Stress response</keyword>
<gene>
    <name evidence="3 6" type="primary">grpE</name>
    <name evidence="6" type="ORF">COU05_03405</name>
</gene>
<dbReference type="InterPro" id="IPR000740">
    <property type="entry name" value="GrpE"/>
</dbReference>
<comment type="caution">
    <text evidence="6">The sequence shown here is derived from an EMBL/GenBank/DDBJ whole genome shotgun (WGS) entry which is preliminary data.</text>
</comment>
<dbReference type="InterPro" id="IPR013805">
    <property type="entry name" value="GrpE_CC"/>
</dbReference>
<comment type="subunit">
    <text evidence="3">Homodimer.</text>
</comment>
<proteinExistence type="inferred from homology"/>
<accession>A0A2H0UVS2</accession>
<dbReference type="Pfam" id="PF01025">
    <property type="entry name" value="GrpE"/>
    <property type="match status" value="1"/>
</dbReference>
<comment type="similarity">
    <text evidence="1 3 4">Belongs to the GrpE family.</text>
</comment>
<dbReference type="Proteomes" id="UP000230132">
    <property type="component" value="Unassembled WGS sequence"/>
</dbReference>
<dbReference type="GO" id="GO:0051082">
    <property type="term" value="F:unfolded protein binding"/>
    <property type="evidence" value="ECO:0007669"/>
    <property type="project" value="TreeGrafter"/>
</dbReference>
<dbReference type="SUPFAM" id="SSF51064">
    <property type="entry name" value="Head domain of nucleotide exchange factor GrpE"/>
    <property type="match status" value="1"/>
</dbReference>
<evidence type="ECO:0000313" key="7">
    <source>
        <dbReference type="Proteomes" id="UP000230132"/>
    </source>
</evidence>
<protein>
    <recommendedName>
        <fullName evidence="3">Protein GrpE</fullName>
    </recommendedName>
    <alternativeName>
        <fullName evidence="3">HSP-70 cofactor</fullName>
    </alternativeName>
</protein>